<keyword evidence="3" id="KW-1185">Reference proteome</keyword>
<comment type="caution">
    <text evidence="2">The sequence shown here is derived from an EMBL/GenBank/DDBJ whole genome shotgun (WGS) entry which is preliminary data.</text>
</comment>
<feature type="region of interest" description="Disordered" evidence="1">
    <location>
        <begin position="638"/>
        <end position="718"/>
    </location>
</feature>
<feature type="compositionally biased region" description="Basic and acidic residues" evidence="1">
    <location>
        <begin position="406"/>
        <end position="417"/>
    </location>
</feature>
<reference evidence="2 3" key="1">
    <citation type="journal article" date="2019" name="Mol. Ecol. Resour.">
        <title>Improving Illumina assemblies with Hi-C and long reads: an example with the North African dromedary.</title>
        <authorList>
            <person name="Elbers J.P."/>
            <person name="Rogers M.F."/>
            <person name="Perelman P.L."/>
            <person name="Proskuryakova A.A."/>
            <person name="Serdyukova N.A."/>
            <person name="Johnson W.E."/>
            <person name="Horin P."/>
            <person name="Corander J."/>
            <person name="Murphy D."/>
            <person name="Burger P.A."/>
        </authorList>
    </citation>
    <scope>NUCLEOTIDE SEQUENCE [LARGE SCALE GENOMIC DNA]</scope>
    <source>
        <strain evidence="2">Drom800</strain>
        <tissue evidence="2">Blood</tissue>
    </source>
</reference>
<feature type="region of interest" description="Disordered" evidence="1">
    <location>
        <begin position="195"/>
        <end position="300"/>
    </location>
</feature>
<dbReference type="AlphaFoldDB" id="A0A5N4CET5"/>
<name>A0A5N4CET5_CAMDR</name>
<feature type="compositionally biased region" description="Basic and acidic residues" evidence="1">
    <location>
        <begin position="235"/>
        <end position="269"/>
    </location>
</feature>
<dbReference type="Proteomes" id="UP000299084">
    <property type="component" value="Unassembled WGS sequence"/>
</dbReference>
<feature type="region of interest" description="Disordered" evidence="1">
    <location>
        <begin position="736"/>
        <end position="758"/>
    </location>
</feature>
<protein>
    <submittedName>
        <fullName evidence="2">Uncharacterized protein</fullName>
    </submittedName>
</protein>
<feature type="compositionally biased region" description="Polar residues" evidence="1">
    <location>
        <begin position="508"/>
        <end position="518"/>
    </location>
</feature>
<dbReference type="EMBL" id="JWIN03000027">
    <property type="protein sequence ID" value="KAB1257377.1"/>
    <property type="molecule type" value="Genomic_DNA"/>
</dbReference>
<organism evidence="2 3">
    <name type="scientific">Camelus dromedarius</name>
    <name type="common">Dromedary</name>
    <name type="synonym">Arabian camel</name>
    <dbReference type="NCBI Taxonomy" id="9838"/>
    <lineage>
        <taxon>Eukaryota</taxon>
        <taxon>Metazoa</taxon>
        <taxon>Chordata</taxon>
        <taxon>Craniata</taxon>
        <taxon>Vertebrata</taxon>
        <taxon>Euteleostomi</taxon>
        <taxon>Mammalia</taxon>
        <taxon>Eutheria</taxon>
        <taxon>Laurasiatheria</taxon>
        <taxon>Artiodactyla</taxon>
        <taxon>Tylopoda</taxon>
        <taxon>Camelidae</taxon>
        <taxon>Camelus</taxon>
    </lineage>
</organism>
<feature type="compositionally biased region" description="Basic and acidic residues" evidence="1">
    <location>
        <begin position="491"/>
        <end position="501"/>
    </location>
</feature>
<feature type="region of interest" description="Disordered" evidence="1">
    <location>
        <begin position="116"/>
        <end position="141"/>
    </location>
</feature>
<accession>A0A5N4CET5</accession>
<proteinExistence type="predicted"/>
<feature type="region of interest" description="Disordered" evidence="1">
    <location>
        <begin position="556"/>
        <end position="578"/>
    </location>
</feature>
<sequence>MEARGCDADSKDLVGRHAGCGSGIAINCNSFKEKKPSWVSPSVEPPSQNHDVRVKAGVPGEIWVSDEWKLEGEMVLDSHPRPSGVQLPSLDSKSFSDDLRPALQGQAETVLENCRAQSWKGARDDPSTGGKTEAQRKPSQRDLWEGWAPNLCLMASQPMTPTNKRPKILGLCVALLSPTPLYRGIGTFSICCPRFSASQPGDSPEREDGRGREGKGTRPPQPSAGNVFCWTVAPRETDGGQRERNGVGREERQRDGERIQNSRGDRHSEGVGAKPLRLPPGGRVAPRSSRCCEEGSQGPPAVPCPPGLNPLSLNRGLRSPVTGLWHHLVAIWAIAGFLLPDALSGLGSILGGSGVPSLQRSEEQIQDQGTCTLPGVPILIHTCSHPCILPGQGWAEEGSGEQEGEDLARRTGGDEATSHVLSRGQQTDPGACPCGADVLVGRDRHKEEALNIGKSCSTLEGHQRLGRGPGIESRGEWGLRLELTMEPVHTEPWSHCKDSSSRRGRQGTECTRGQGQTTRKNRALILDPQQPARDTNPLSTAGAACWKKPDMLLPTPHFPRRKIEGRAGGVGEGRDPLVGTDEQERAHNVMYFSRGSSLTATGGEGCGMRAAGGEAGTRSTASTILGHLRIKVNAPTCPCGRSRKRSPVQYLPEIPGESREHGQGRLSLSQVHRLVRGSQEDRETAAASLQRDPLLGGGLHQPPKANSKKPLWNPRGMTTSKCTHWRAALQDTDTCDWEEPKGDIGKSTSLPMFDRMSE</sequence>
<evidence type="ECO:0000256" key="1">
    <source>
        <dbReference type="SAM" id="MobiDB-lite"/>
    </source>
</evidence>
<gene>
    <name evidence="2" type="ORF">Cadr_000026290</name>
</gene>
<feature type="region of interest" description="Disordered" evidence="1">
    <location>
        <begin position="491"/>
        <end position="518"/>
    </location>
</feature>
<evidence type="ECO:0000313" key="3">
    <source>
        <dbReference type="Proteomes" id="UP000299084"/>
    </source>
</evidence>
<feature type="compositionally biased region" description="Basic and acidic residues" evidence="1">
    <location>
        <begin position="203"/>
        <end position="216"/>
    </location>
</feature>
<evidence type="ECO:0000313" key="2">
    <source>
        <dbReference type="EMBL" id="KAB1257377.1"/>
    </source>
</evidence>
<feature type="region of interest" description="Disordered" evidence="1">
    <location>
        <begin position="394"/>
        <end position="427"/>
    </location>
</feature>